<accession>A0A3A5K1B3</accession>
<dbReference type="Pfam" id="PF00535">
    <property type="entry name" value="Glycos_transf_2"/>
    <property type="match status" value="1"/>
</dbReference>
<dbReference type="RefSeq" id="WP_120064091.1">
    <property type="nucleotide sequence ID" value="NZ_QZWH01000011.1"/>
</dbReference>
<dbReference type="Gene3D" id="3.90.550.10">
    <property type="entry name" value="Spore Coat Polysaccharide Biosynthesis Protein SpsA, Chain A"/>
    <property type="match status" value="1"/>
</dbReference>
<protein>
    <submittedName>
        <fullName evidence="4">Glycosyltransferase</fullName>
    </submittedName>
</protein>
<dbReference type="SUPFAM" id="SSF53448">
    <property type="entry name" value="Nucleotide-diphospho-sugar transferases"/>
    <property type="match status" value="1"/>
</dbReference>
<evidence type="ECO:0000313" key="4">
    <source>
        <dbReference type="EMBL" id="RJT25986.1"/>
    </source>
</evidence>
<gene>
    <name evidence="4" type="ORF">D6029_07110</name>
</gene>
<name>A0A3A5K1B3_9ENTR</name>
<keyword evidence="2 4" id="KW-0808">Transferase</keyword>
<reference evidence="4 5" key="1">
    <citation type="submission" date="2018-09" db="EMBL/GenBank/DDBJ databases">
        <title>Draft genome sequence of Buttiauxella izardii CCUG 35510T.</title>
        <authorList>
            <person name="Salva-Serra F."/>
            <person name="Marathe N."/>
            <person name="Moore E."/>
            <person name="Stadler-Svensson L."/>
            <person name="Engstrom-Jakobsson H."/>
        </authorList>
    </citation>
    <scope>NUCLEOTIDE SEQUENCE [LARGE SCALE GENOMIC DNA]</scope>
    <source>
        <strain evidence="4 5">CCUG 35510</strain>
    </source>
</reference>
<organism evidence="4 5">
    <name type="scientific">Buttiauxella izardii</name>
    <dbReference type="NCBI Taxonomy" id="82991"/>
    <lineage>
        <taxon>Bacteria</taxon>
        <taxon>Pseudomonadati</taxon>
        <taxon>Pseudomonadota</taxon>
        <taxon>Gammaproteobacteria</taxon>
        <taxon>Enterobacterales</taxon>
        <taxon>Enterobacteriaceae</taxon>
        <taxon>Buttiauxella</taxon>
    </lineage>
</organism>
<proteinExistence type="predicted"/>
<feature type="domain" description="Glycosyltransferase 2-like" evidence="3">
    <location>
        <begin position="5"/>
        <end position="166"/>
    </location>
</feature>
<dbReference type="Proteomes" id="UP000276295">
    <property type="component" value="Unassembled WGS sequence"/>
</dbReference>
<keyword evidence="5" id="KW-1185">Reference proteome</keyword>
<dbReference type="InterPro" id="IPR001173">
    <property type="entry name" value="Glyco_trans_2-like"/>
</dbReference>
<evidence type="ECO:0000313" key="5">
    <source>
        <dbReference type="Proteomes" id="UP000276295"/>
    </source>
</evidence>
<dbReference type="AlphaFoldDB" id="A0A3A5K1B3"/>
<evidence type="ECO:0000259" key="3">
    <source>
        <dbReference type="Pfam" id="PF00535"/>
    </source>
</evidence>
<dbReference type="PANTHER" id="PTHR22916:SF51">
    <property type="entry name" value="GLYCOSYLTRANSFERASE EPSH-RELATED"/>
    <property type="match status" value="1"/>
</dbReference>
<dbReference type="EMBL" id="QZWH01000011">
    <property type="protein sequence ID" value="RJT25986.1"/>
    <property type="molecule type" value="Genomic_DNA"/>
</dbReference>
<evidence type="ECO:0000256" key="2">
    <source>
        <dbReference type="ARBA" id="ARBA00022679"/>
    </source>
</evidence>
<dbReference type="PANTHER" id="PTHR22916">
    <property type="entry name" value="GLYCOSYLTRANSFERASE"/>
    <property type="match status" value="1"/>
</dbReference>
<comment type="caution">
    <text evidence="4">The sequence shown here is derived from an EMBL/GenBank/DDBJ whole genome shotgun (WGS) entry which is preliminary data.</text>
</comment>
<sequence>MPKVSVIMPVYNAEQYVERAITSLLEQTLDDVQFIIIDDGSEDNSLAIINQVIACYPGKRNNVILISRENRGVAATRAEGMTLATGDYIIHLDSDDWAEDNWLETMHTKSIAENADVVICDYTEVYSTRNIHVKQPIAINGVDCVRKLLSGELHGSTWNKLVKRKLYVDNNFGFYPGVNYLEDFILIMQVFFAAQIISYIESPLVYYNKMNEHSITAIINEERVKEIISATDVISSILKKFELYGCLSKQFAFFKLNQKSWILYCNRNNIPTSLWDIFQGTNDFIWRSPLPIYNKIILYAGALRQFFVARMMLVFIHSLRKIIR</sequence>
<dbReference type="GO" id="GO:0016758">
    <property type="term" value="F:hexosyltransferase activity"/>
    <property type="evidence" value="ECO:0007669"/>
    <property type="project" value="UniProtKB-ARBA"/>
</dbReference>
<dbReference type="CDD" id="cd00761">
    <property type="entry name" value="Glyco_tranf_GTA_type"/>
    <property type="match status" value="1"/>
</dbReference>
<evidence type="ECO:0000256" key="1">
    <source>
        <dbReference type="ARBA" id="ARBA00022676"/>
    </source>
</evidence>
<dbReference type="InterPro" id="IPR029044">
    <property type="entry name" value="Nucleotide-diphossugar_trans"/>
</dbReference>
<dbReference type="OrthoDB" id="9802649at2"/>
<keyword evidence="1" id="KW-0328">Glycosyltransferase</keyword>